<dbReference type="InterPro" id="IPR013099">
    <property type="entry name" value="K_chnl_dom"/>
</dbReference>
<evidence type="ECO:0000313" key="5">
    <source>
        <dbReference type="Proteomes" id="UP001595713"/>
    </source>
</evidence>
<dbReference type="Gene3D" id="1.10.287.70">
    <property type="match status" value="1"/>
</dbReference>
<keyword evidence="4" id="KW-0813">Transport</keyword>
<feature type="transmembrane region" description="Helical" evidence="2">
    <location>
        <begin position="20"/>
        <end position="44"/>
    </location>
</feature>
<reference evidence="5" key="1">
    <citation type="journal article" date="2019" name="Int. J. Syst. Evol. Microbiol.">
        <title>The Global Catalogue of Microorganisms (GCM) 10K type strain sequencing project: providing services to taxonomists for standard genome sequencing and annotation.</title>
        <authorList>
            <consortium name="The Broad Institute Genomics Platform"/>
            <consortium name="The Broad Institute Genome Sequencing Center for Infectious Disease"/>
            <person name="Wu L."/>
            <person name="Ma J."/>
        </authorList>
    </citation>
    <scope>NUCLEOTIDE SEQUENCE [LARGE SCALE GENOMIC DNA]</scope>
    <source>
        <strain evidence="5">KCTC 42739</strain>
    </source>
</reference>
<dbReference type="Proteomes" id="UP001595713">
    <property type="component" value="Unassembled WGS sequence"/>
</dbReference>
<keyword evidence="2" id="KW-0472">Membrane</keyword>
<evidence type="ECO:0000313" key="4">
    <source>
        <dbReference type="EMBL" id="MFC3580012.1"/>
    </source>
</evidence>
<dbReference type="PANTHER" id="PTHR43833:SF9">
    <property type="entry name" value="POTASSIUM CHANNEL PROTEIN YUGO-RELATED"/>
    <property type="match status" value="1"/>
</dbReference>
<dbReference type="Gene3D" id="3.40.50.720">
    <property type="entry name" value="NAD(P)-binding Rossmann-like Domain"/>
    <property type="match status" value="1"/>
</dbReference>
<dbReference type="PROSITE" id="PS51201">
    <property type="entry name" value="RCK_N"/>
    <property type="match status" value="1"/>
</dbReference>
<dbReference type="GO" id="GO:0034220">
    <property type="term" value="P:monoatomic ion transmembrane transport"/>
    <property type="evidence" value="ECO:0007669"/>
    <property type="project" value="UniProtKB-KW"/>
</dbReference>
<dbReference type="InterPro" id="IPR050721">
    <property type="entry name" value="Trk_Ktr_HKT_K-transport"/>
</dbReference>
<proteinExistence type="predicted"/>
<gene>
    <name evidence="4" type="ORF">ACFONA_07515</name>
</gene>
<feature type="transmembrane region" description="Helical" evidence="2">
    <location>
        <begin position="56"/>
        <end position="76"/>
    </location>
</feature>
<dbReference type="SUPFAM" id="SSF81324">
    <property type="entry name" value="Voltage-gated potassium channels"/>
    <property type="match status" value="1"/>
</dbReference>
<evidence type="ECO:0000259" key="3">
    <source>
        <dbReference type="PROSITE" id="PS51201"/>
    </source>
</evidence>
<feature type="transmembrane region" description="Helical" evidence="2">
    <location>
        <begin position="96"/>
        <end position="113"/>
    </location>
</feature>
<name>A0ABV7SUR8_9SPHN</name>
<keyword evidence="2" id="KW-0812">Transmembrane</keyword>
<dbReference type="SUPFAM" id="SSF51735">
    <property type="entry name" value="NAD(P)-binding Rossmann-fold domains"/>
    <property type="match status" value="1"/>
</dbReference>
<comment type="subcellular location">
    <subcellularLocation>
        <location evidence="1">Cell membrane</location>
        <topology evidence="1">Multi-pass membrane protein</topology>
    </subcellularLocation>
</comment>
<evidence type="ECO:0000256" key="1">
    <source>
        <dbReference type="ARBA" id="ARBA00004651"/>
    </source>
</evidence>
<protein>
    <submittedName>
        <fullName evidence="4">Potassium channel family protein</fullName>
    </submittedName>
</protein>
<feature type="domain" description="RCK N-terminal" evidence="3">
    <location>
        <begin position="130"/>
        <end position="249"/>
    </location>
</feature>
<keyword evidence="5" id="KW-1185">Reference proteome</keyword>
<dbReference type="Pfam" id="PF07885">
    <property type="entry name" value="Ion_trans_2"/>
    <property type="match status" value="1"/>
</dbReference>
<keyword evidence="4" id="KW-0407">Ion channel</keyword>
<dbReference type="Pfam" id="PF02254">
    <property type="entry name" value="TrkA_N"/>
    <property type="match status" value="1"/>
</dbReference>
<comment type="caution">
    <text evidence="4">The sequence shown here is derived from an EMBL/GenBank/DDBJ whole genome shotgun (WGS) entry which is preliminary data.</text>
</comment>
<dbReference type="PANTHER" id="PTHR43833">
    <property type="entry name" value="POTASSIUM CHANNEL PROTEIN 2-RELATED-RELATED"/>
    <property type="match status" value="1"/>
</dbReference>
<dbReference type="RefSeq" id="WP_261293111.1">
    <property type="nucleotide sequence ID" value="NZ_JANQBK010000003.1"/>
</dbReference>
<keyword evidence="4" id="KW-0406">Ion transport</keyword>
<dbReference type="InterPro" id="IPR003148">
    <property type="entry name" value="RCK_N"/>
</dbReference>
<dbReference type="InterPro" id="IPR036291">
    <property type="entry name" value="NAD(P)-bd_dom_sf"/>
</dbReference>
<dbReference type="EMBL" id="JBHRXP010000002">
    <property type="protein sequence ID" value="MFC3580012.1"/>
    <property type="molecule type" value="Genomic_DNA"/>
</dbReference>
<accession>A0ABV7SUR8</accession>
<organism evidence="4 5">
    <name type="scientific">Sphingomonas hylomeconis</name>
    <dbReference type="NCBI Taxonomy" id="1395958"/>
    <lineage>
        <taxon>Bacteria</taxon>
        <taxon>Pseudomonadati</taxon>
        <taxon>Pseudomonadota</taxon>
        <taxon>Alphaproteobacteria</taxon>
        <taxon>Sphingomonadales</taxon>
        <taxon>Sphingomonadaceae</taxon>
        <taxon>Sphingomonas</taxon>
    </lineage>
</organism>
<sequence>MRARKPDHHLTLHRKGSTPPWLSLLLRVGLAFALIGVALGIFWFDRAGLRDNSDGAVSFADVVYFTIITITSVGYGDIVPVSTQARLIDSFLVTPIRLFVWLIFLGTAYDFLLKRVWEKWRMTVIQQKLTGHIVVIGYGTSGSEAVKELIRRGAAPESIVVIDDSQAALDRAKDCGMTVILADATRNASLEAVKIAHAKAVIVAAGRDDTSILIVLTARRVAPSVSISVIIRSADNEPLAHQAGADTVINPASFAGLLLAGSTHGPHIADYMADLAASDGRVSLRERAVTPDEIGRPLAALATGLGVRLYRNGDCHGFWEPEAKALQAGDSLVEIVPRGEPRSDRPVAAA</sequence>
<evidence type="ECO:0000256" key="2">
    <source>
        <dbReference type="SAM" id="Phobius"/>
    </source>
</evidence>
<keyword evidence="2" id="KW-1133">Transmembrane helix</keyword>